<dbReference type="AlphaFoldDB" id="A0A286UHU6"/>
<evidence type="ECO:0000313" key="2">
    <source>
        <dbReference type="Proteomes" id="UP000217199"/>
    </source>
</evidence>
<dbReference type="InParanoid" id="A0A286UHU6"/>
<dbReference type="Pfam" id="PF07080">
    <property type="entry name" value="DUF1348"/>
    <property type="match status" value="1"/>
</dbReference>
<reference evidence="1 2" key="1">
    <citation type="journal article" date="2017" name="Mol. Ecol.">
        <title>Comparative and population genomic landscape of Phellinus noxius: A hypervariable fungus causing root rot in trees.</title>
        <authorList>
            <person name="Chung C.L."/>
            <person name="Lee T.J."/>
            <person name="Akiba M."/>
            <person name="Lee H.H."/>
            <person name="Kuo T.H."/>
            <person name="Liu D."/>
            <person name="Ke H.M."/>
            <person name="Yokoi T."/>
            <person name="Roa M.B."/>
            <person name="Lu M.J."/>
            <person name="Chang Y.Y."/>
            <person name="Ann P.J."/>
            <person name="Tsai J.N."/>
            <person name="Chen C.Y."/>
            <person name="Tzean S.S."/>
            <person name="Ota Y."/>
            <person name="Hattori T."/>
            <person name="Sahashi N."/>
            <person name="Liou R.F."/>
            <person name="Kikuchi T."/>
            <person name="Tsai I.J."/>
        </authorList>
    </citation>
    <scope>NUCLEOTIDE SEQUENCE [LARGE SCALE GENOMIC DNA]</scope>
    <source>
        <strain evidence="1 2">FFPRI411160</strain>
    </source>
</reference>
<name>A0A286UHU6_9AGAM</name>
<dbReference type="OrthoDB" id="14527at2759"/>
<dbReference type="PANTHER" id="PTHR31757:SF0">
    <property type="entry name" value="SLL0781 PROTEIN"/>
    <property type="match status" value="1"/>
</dbReference>
<dbReference type="EMBL" id="NBII01000005">
    <property type="protein sequence ID" value="PAV19118.1"/>
    <property type="molecule type" value="Genomic_DNA"/>
</dbReference>
<protein>
    <submittedName>
        <fullName evidence="1">Response regulator receiver domain-containing</fullName>
    </submittedName>
</protein>
<sequence length="157" mass="18871">MSSVRPPIPPFTKESAHEKVKLAQKLWNTQDPVRIAKAYTTDSVWRNRDSFIRGTDQIVEFLAKKWEKEKSYKLRKELFAFTENKIAVQFWYEFYDEQDKNWYRCYGLEDWTFSEDGLMYKRHMSGNNLKISAEERFFADTMTDADVDKVSITEEHW</sequence>
<organism evidence="1 2">
    <name type="scientific">Pyrrhoderma noxium</name>
    <dbReference type="NCBI Taxonomy" id="2282107"/>
    <lineage>
        <taxon>Eukaryota</taxon>
        <taxon>Fungi</taxon>
        <taxon>Dikarya</taxon>
        <taxon>Basidiomycota</taxon>
        <taxon>Agaricomycotina</taxon>
        <taxon>Agaricomycetes</taxon>
        <taxon>Hymenochaetales</taxon>
        <taxon>Hymenochaetaceae</taxon>
        <taxon>Pyrrhoderma</taxon>
    </lineage>
</organism>
<dbReference type="PANTHER" id="PTHR31757">
    <property type="entry name" value="SLL0781 PROTEIN"/>
    <property type="match status" value="1"/>
</dbReference>
<dbReference type="Gene3D" id="3.10.450.50">
    <property type="match status" value="1"/>
</dbReference>
<keyword evidence="2" id="KW-1185">Reference proteome</keyword>
<accession>A0A286UHU6</accession>
<comment type="caution">
    <text evidence="1">The sequence shown here is derived from an EMBL/GenBank/DDBJ whole genome shotgun (WGS) entry which is preliminary data.</text>
</comment>
<dbReference type="InterPro" id="IPR009783">
    <property type="entry name" value="DUF1348"/>
</dbReference>
<dbReference type="SUPFAM" id="SSF54427">
    <property type="entry name" value="NTF2-like"/>
    <property type="match status" value="1"/>
</dbReference>
<dbReference type="InterPro" id="IPR032710">
    <property type="entry name" value="NTF2-like_dom_sf"/>
</dbReference>
<dbReference type="STRING" id="2282107.A0A286UHU6"/>
<gene>
    <name evidence="1" type="ORF">PNOK_0596200</name>
</gene>
<proteinExistence type="predicted"/>
<evidence type="ECO:0000313" key="1">
    <source>
        <dbReference type="EMBL" id="PAV19118.1"/>
    </source>
</evidence>
<dbReference type="Proteomes" id="UP000217199">
    <property type="component" value="Unassembled WGS sequence"/>
</dbReference>